<dbReference type="InterPro" id="IPR050314">
    <property type="entry name" value="Glycosyl_Hydrlase_18"/>
</dbReference>
<dbReference type="InterPro" id="IPR011583">
    <property type="entry name" value="Chitinase_II/V-like_cat"/>
</dbReference>
<evidence type="ECO:0000259" key="13">
    <source>
        <dbReference type="PROSITE" id="PS51910"/>
    </source>
</evidence>
<evidence type="ECO:0000256" key="3">
    <source>
        <dbReference type="ARBA" id="ARBA00008682"/>
    </source>
</evidence>
<dbReference type="InterPro" id="IPR017853">
    <property type="entry name" value="GH"/>
</dbReference>
<dbReference type="EMBL" id="MK253724">
    <property type="protein sequence ID" value="QDJ94321.1"/>
    <property type="molecule type" value="Genomic_DNA"/>
</dbReference>
<proteinExistence type="inferred from homology"/>
<dbReference type="InterPro" id="IPR029070">
    <property type="entry name" value="Chitinase_insertion_sf"/>
</dbReference>
<dbReference type="Gene3D" id="3.10.50.10">
    <property type="match status" value="1"/>
</dbReference>
<evidence type="ECO:0000256" key="10">
    <source>
        <dbReference type="ARBA" id="ARBA00023326"/>
    </source>
</evidence>
<protein>
    <recommendedName>
        <fullName evidence="4">chitinase</fullName>
        <ecNumber evidence="4">3.2.1.14</ecNumber>
    </recommendedName>
</protein>
<evidence type="ECO:0000256" key="8">
    <source>
        <dbReference type="ARBA" id="ARBA00023277"/>
    </source>
</evidence>
<dbReference type="PROSITE" id="PS51910">
    <property type="entry name" value="GH18_2"/>
    <property type="match status" value="1"/>
</dbReference>
<keyword evidence="9 11" id="KW-0326">Glycosidase</keyword>
<evidence type="ECO:0000256" key="4">
    <source>
        <dbReference type="ARBA" id="ARBA00012729"/>
    </source>
</evidence>
<comment type="catalytic activity">
    <reaction evidence="1">
        <text>Random endo-hydrolysis of N-acetyl-beta-D-glucosaminide (1-&gt;4)-beta-linkages in chitin and chitodextrins.</text>
        <dbReference type="EC" id="3.2.1.14"/>
    </reaction>
</comment>
<dbReference type="SUPFAM" id="SSF54556">
    <property type="entry name" value="Chitinase insertion domain"/>
    <property type="match status" value="1"/>
</dbReference>
<dbReference type="SMART" id="SM00636">
    <property type="entry name" value="Glyco_18"/>
    <property type="match status" value="1"/>
</dbReference>
<dbReference type="PANTHER" id="PTHR11177:SF392">
    <property type="entry name" value="HAP41P"/>
    <property type="match status" value="1"/>
</dbReference>
<dbReference type="InterPro" id="IPR001579">
    <property type="entry name" value="Glyco_hydro_18_chit_AS"/>
</dbReference>
<feature type="chain" id="PRO_5022230780" description="chitinase" evidence="12">
    <location>
        <begin position="21"/>
        <end position="406"/>
    </location>
</feature>
<dbReference type="EC" id="3.2.1.14" evidence="4"/>
<evidence type="ECO:0000256" key="1">
    <source>
        <dbReference type="ARBA" id="ARBA00000822"/>
    </source>
</evidence>
<dbReference type="Gene3D" id="3.20.20.80">
    <property type="entry name" value="Glycosidases"/>
    <property type="match status" value="1"/>
</dbReference>
<keyword evidence="12" id="KW-0732">Signal</keyword>
<accession>A0A514TP90</accession>
<keyword evidence="6 11" id="KW-0378">Hydrolase</keyword>
<keyword evidence="5" id="KW-0964">Secreted</keyword>
<comment type="similarity">
    <text evidence="3">Belongs to the glycosyl hydrolase 18 family. Chitinase class V subfamily.</text>
</comment>
<feature type="signal peptide" evidence="12">
    <location>
        <begin position="1"/>
        <end position="20"/>
    </location>
</feature>
<keyword evidence="7" id="KW-0146">Chitin degradation</keyword>
<evidence type="ECO:0000256" key="9">
    <source>
        <dbReference type="ARBA" id="ARBA00023295"/>
    </source>
</evidence>
<name>A0A514TP90_9HYPO</name>
<dbReference type="AlphaFoldDB" id="A0A514TP90"/>
<dbReference type="PANTHER" id="PTHR11177">
    <property type="entry name" value="CHITINASE"/>
    <property type="match status" value="1"/>
</dbReference>
<reference evidence="14" key="1">
    <citation type="submission" date="2018-11" db="EMBL/GenBank/DDBJ databases">
        <title>Identification and characterization of the chitinase genes of glycoside hydrolase family 18 (GH18) from genome of the entomopathogenic fungus Paecilomyces cicadae.</title>
        <authorList>
            <person name="Peng Y."/>
            <person name="Ye L."/>
            <person name="Li S."/>
            <person name="Li S."/>
            <person name="Xu H."/>
            <person name="Liu D."/>
            <person name="Jiang J."/>
            <person name="Dang X."/>
        </authorList>
    </citation>
    <scope>NUCLEOTIDE SEQUENCE</scope>
    <source>
        <strain evidence="14">ZJ1611</strain>
    </source>
</reference>
<dbReference type="GO" id="GO:0008061">
    <property type="term" value="F:chitin binding"/>
    <property type="evidence" value="ECO:0007669"/>
    <property type="project" value="InterPro"/>
</dbReference>
<dbReference type="GO" id="GO:0000272">
    <property type="term" value="P:polysaccharide catabolic process"/>
    <property type="evidence" value="ECO:0007669"/>
    <property type="project" value="UniProtKB-KW"/>
</dbReference>
<evidence type="ECO:0000313" key="14">
    <source>
        <dbReference type="EMBL" id="QDJ94321.1"/>
    </source>
</evidence>
<evidence type="ECO:0000256" key="2">
    <source>
        <dbReference type="ARBA" id="ARBA00004613"/>
    </source>
</evidence>
<dbReference type="GO" id="GO:0006032">
    <property type="term" value="P:chitin catabolic process"/>
    <property type="evidence" value="ECO:0007669"/>
    <property type="project" value="UniProtKB-KW"/>
</dbReference>
<dbReference type="PROSITE" id="PS01095">
    <property type="entry name" value="GH18_1"/>
    <property type="match status" value="1"/>
</dbReference>
<dbReference type="InterPro" id="IPR001223">
    <property type="entry name" value="Glyco_hydro18_cat"/>
</dbReference>
<evidence type="ECO:0000256" key="12">
    <source>
        <dbReference type="SAM" id="SignalP"/>
    </source>
</evidence>
<evidence type="ECO:0000256" key="5">
    <source>
        <dbReference type="ARBA" id="ARBA00022525"/>
    </source>
</evidence>
<keyword evidence="10" id="KW-0624">Polysaccharide degradation</keyword>
<dbReference type="SUPFAM" id="SSF51445">
    <property type="entry name" value="(Trans)glycosidases"/>
    <property type="match status" value="1"/>
</dbReference>
<organism evidence="14">
    <name type="scientific">Cordyceps cicadae</name>
    <dbReference type="NCBI Taxonomy" id="218633"/>
    <lineage>
        <taxon>Eukaryota</taxon>
        <taxon>Fungi</taxon>
        <taxon>Dikarya</taxon>
        <taxon>Ascomycota</taxon>
        <taxon>Pezizomycotina</taxon>
        <taxon>Sordariomycetes</taxon>
        <taxon>Hypocreomycetidae</taxon>
        <taxon>Hypocreales</taxon>
        <taxon>Cordycipitaceae</taxon>
        <taxon>Cordyceps</taxon>
    </lineage>
</organism>
<comment type="subcellular location">
    <subcellularLocation>
        <location evidence="2">Secreted</location>
    </subcellularLocation>
</comment>
<evidence type="ECO:0000256" key="6">
    <source>
        <dbReference type="ARBA" id="ARBA00022801"/>
    </source>
</evidence>
<keyword evidence="8" id="KW-0119">Carbohydrate metabolism</keyword>
<dbReference type="GO" id="GO:0005576">
    <property type="term" value="C:extracellular region"/>
    <property type="evidence" value="ECO:0007669"/>
    <property type="project" value="UniProtKB-SubCell"/>
</dbReference>
<dbReference type="GO" id="GO:0008843">
    <property type="term" value="F:endochitinase activity"/>
    <property type="evidence" value="ECO:0007669"/>
    <property type="project" value="UniProtKB-EC"/>
</dbReference>
<evidence type="ECO:0000256" key="7">
    <source>
        <dbReference type="ARBA" id="ARBA00023024"/>
    </source>
</evidence>
<feature type="domain" description="GH18" evidence="13">
    <location>
        <begin position="22"/>
        <end position="398"/>
    </location>
</feature>
<evidence type="ECO:0000256" key="11">
    <source>
        <dbReference type="RuleBase" id="RU000489"/>
    </source>
</evidence>
<sequence length="406" mass="44395">MRVTQCLSTLLAFASTGVLAGKNVVGYHLSWKKQYSDPMDLSLYTHINFAFGVPETDGSFTFDGESFLPELVSSLHSKGVKALLSIGGWSASHRFSNIVKNTNTSDNMVRSIVQYIKTHNLDGIDLDWEYPGRLGNACNVVDKDKDSANFLVFLKKLRSELAAAFGAGKKLVTLAVRVEPFDGPNGPLKDVSAFAAEVDFANLMQYDINGGWNKVTGPNAPLNFEPGVGAQVSFVSAIDAWTGAGWPAAKLNAGYAFYGKSTTTLKNMLCNATNQYQPQSNVVPLGDKHDAPWHDVCAGATANSGTWQWKHLLEQGVLSDPLTAKAPWVRQWDNTTQTPWLFNPKTKTYISYDDPQSLKIKADYAASKGLAGAMVWSLDMDSPSNDLLKTLRASVLNCPEKKKQRQ</sequence>
<dbReference type="Pfam" id="PF00704">
    <property type="entry name" value="Glyco_hydro_18"/>
    <property type="match status" value="1"/>
</dbReference>